<organism evidence="1 2">
    <name type="scientific">Funneliformis mosseae</name>
    <name type="common">Endomycorrhizal fungus</name>
    <name type="synonym">Glomus mosseae</name>
    <dbReference type="NCBI Taxonomy" id="27381"/>
    <lineage>
        <taxon>Eukaryota</taxon>
        <taxon>Fungi</taxon>
        <taxon>Fungi incertae sedis</taxon>
        <taxon>Mucoromycota</taxon>
        <taxon>Glomeromycotina</taxon>
        <taxon>Glomeromycetes</taxon>
        <taxon>Glomerales</taxon>
        <taxon>Glomeraceae</taxon>
        <taxon>Funneliformis</taxon>
    </lineage>
</organism>
<accession>A0A9N8VBE1</accession>
<sequence>MSYRFLQIIRGGNRKRLLGEIQEKHTGIIIERIPSRPSKHDRTTSCPTNETIFILNHEGGLVGDVVA</sequence>
<protein>
    <submittedName>
        <fullName evidence="1">14686_t:CDS:1</fullName>
    </submittedName>
</protein>
<reference evidence="1" key="1">
    <citation type="submission" date="2021-06" db="EMBL/GenBank/DDBJ databases">
        <authorList>
            <person name="Kallberg Y."/>
            <person name="Tangrot J."/>
            <person name="Rosling A."/>
        </authorList>
    </citation>
    <scope>NUCLEOTIDE SEQUENCE</scope>
    <source>
        <strain evidence="1">87-6 pot B 2015</strain>
    </source>
</reference>
<gene>
    <name evidence="1" type="ORF">FMOSSE_LOCUS1085</name>
</gene>
<dbReference type="AlphaFoldDB" id="A0A9N8VBE1"/>
<keyword evidence="2" id="KW-1185">Reference proteome</keyword>
<dbReference type="Proteomes" id="UP000789375">
    <property type="component" value="Unassembled WGS sequence"/>
</dbReference>
<dbReference type="EMBL" id="CAJVPP010000119">
    <property type="protein sequence ID" value="CAG8444716.1"/>
    <property type="molecule type" value="Genomic_DNA"/>
</dbReference>
<evidence type="ECO:0000313" key="2">
    <source>
        <dbReference type="Proteomes" id="UP000789375"/>
    </source>
</evidence>
<name>A0A9N8VBE1_FUNMO</name>
<evidence type="ECO:0000313" key="1">
    <source>
        <dbReference type="EMBL" id="CAG8444716.1"/>
    </source>
</evidence>
<proteinExistence type="predicted"/>
<comment type="caution">
    <text evidence="1">The sequence shown here is derived from an EMBL/GenBank/DDBJ whole genome shotgun (WGS) entry which is preliminary data.</text>
</comment>